<dbReference type="InterPro" id="IPR027417">
    <property type="entry name" value="P-loop_NTPase"/>
</dbReference>
<dbReference type="AlphaFoldDB" id="A0A512L4F7"/>
<evidence type="ECO:0000313" key="4">
    <source>
        <dbReference type="Proteomes" id="UP000321337"/>
    </source>
</evidence>
<dbReference type="GO" id="GO:0005829">
    <property type="term" value="C:cytosol"/>
    <property type="evidence" value="ECO:0007669"/>
    <property type="project" value="TreeGrafter"/>
</dbReference>
<protein>
    <submittedName>
        <fullName evidence="3">Flagellar biosynthesis protein FlhG</fullName>
    </submittedName>
</protein>
<keyword evidence="2" id="KW-0067">ATP-binding</keyword>
<dbReference type="OrthoDB" id="5296586at2"/>
<dbReference type="GO" id="GO:0009898">
    <property type="term" value="C:cytoplasmic side of plasma membrane"/>
    <property type="evidence" value="ECO:0007669"/>
    <property type="project" value="TreeGrafter"/>
</dbReference>
<accession>A0A512L4F7</accession>
<dbReference type="RefSeq" id="WP_147070423.1">
    <property type="nucleotide sequence ID" value="NZ_AP021884.1"/>
</dbReference>
<keyword evidence="3" id="KW-0969">Cilium</keyword>
<dbReference type="PANTHER" id="PTHR43384">
    <property type="entry name" value="SEPTUM SITE-DETERMINING PROTEIN MIND HOMOLOG, CHLOROPLASTIC-RELATED"/>
    <property type="match status" value="1"/>
</dbReference>
<dbReference type="SUPFAM" id="SSF52540">
    <property type="entry name" value="P-loop containing nucleoside triphosphate hydrolases"/>
    <property type="match status" value="1"/>
</dbReference>
<dbReference type="InterPro" id="IPR050625">
    <property type="entry name" value="ParA/MinD_ATPase"/>
</dbReference>
<keyword evidence="3" id="KW-0966">Cell projection</keyword>
<dbReference type="Gene3D" id="3.40.50.300">
    <property type="entry name" value="P-loop containing nucleotide triphosphate hydrolases"/>
    <property type="match status" value="1"/>
</dbReference>
<dbReference type="GO" id="GO:0005524">
    <property type="term" value="F:ATP binding"/>
    <property type="evidence" value="ECO:0007669"/>
    <property type="project" value="UniProtKB-KW"/>
</dbReference>
<proteinExistence type="predicted"/>
<dbReference type="GO" id="GO:0016887">
    <property type="term" value="F:ATP hydrolysis activity"/>
    <property type="evidence" value="ECO:0007669"/>
    <property type="project" value="TreeGrafter"/>
</dbReference>
<keyword evidence="1" id="KW-0547">Nucleotide-binding</keyword>
<dbReference type="PANTHER" id="PTHR43384:SF6">
    <property type="entry name" value="SEPTUM SITE-DETERMINING PROTEIN MIND HOMOLOG, CHLOROPLASTIC"/>
    <property type="match status" value="1"/>
</dbReference>
<organism evidence="3 4">
    <name type="scientific">Sulfuriferula plumbiphila</name>
    <dbReference type="NCBI Taxonomy" id="171865"/>
    <lineage>
        <taxon>Bacteria</taxon>
        <taxon>Pseudomonadati</taxon>
        <taxon>Pseudomonadota</taxon>
        <taxon>Betaproteobacteria</taxon>
        <taxon>Nitrosomonadales</taxon>
        <taxon>Sulfuricellaceae</taxon>
        <taxon>Sulfuriferula</taxon>
    </lineage>
</organism>
<reference evidence="3 4" key="1">
    <citation type="submission" date="2019-07" db="EMBL/GenBank/DDBJ databases">
        <title>Whole genome shotgun sequence of Thiobacillus plumbophilus NBRC 107929.</title>
        <authorList>
            <person name="Hosoyama A."/>
            <person name="Uohara A."/>
            <person name="Ohji S."/>
            <person name="Ichikawa N."/>
        </authorList>
    </citation>
    <scope>NUCLEOTIDE SEQUENCE [LARGE SCALE GENOMIC DNA]</scope>
    <source>
        <strain evidence="3 4">NBRC 107929</strain>
    </source>
</reference>
<evidence type="ECO:0000256" key="1">
    <source>
        <dbReference type="ARBA" id="ARBA00022741"/>
    </source>
</evidence>
<evidence type="ECO:0000313" key="3">
    <source>
        <dbReference type="EMBL" id="GEP29357.1"/>
    </source>
</evidence>
<dbReference type="GO" id="GO:0051782">
    <property type="term" value="P:negative regulation of cell division"/>
    <property type="evidence" value="ECO:0007669"/>
    <property type="project" value="TreeGrafter"/>
</dbReference>
<keyword evidence="3" id="KW-0282">Flagellum</keyword>
<dbReference type="Proteomes" id="UP000321337">
    <property type="component" value="Unassembled WGS sequence"/>
</dbReference>
<comment type="caution">
    <text evidence="3">The sequence shown here is derived from an EMBL/GenBank/DDBJ whole genome shotgun (WGS) entry which is preliminary data.</text>
</comment>
<keyword evidence="4" id="KW-1185">Reference proteome</keyword>
<gene>
    <name evidence="3" type="ORF">TPL01_04950</name>
</gene>
<name>A0A512L4F7_9PROT</name>
<sequence length="261" mass="27633">MANFDFDQAEGLRRMLAGPRPRIVTFLSVLRDEEKSAMLANLGASLVQAGSDVLLVDARSVAGGVASRLGTARRATLLDVSRRESVLDEAIQPVSQGLGLVTLGCMQKRSGNDAEAQHLANTFDLLARQTGVVMVDGELDANDALPVPAMADGQIVIQMSSGAESIKSAYCLIKRLNACLGRRSFGVLVTGASEAEAGRVYENMALTAKRYLAIQLNSMGSVPADEHLNRAARLGRSVIDAFPLAGASVAFRRLAGQFSLS</sequence>
<evidence type="ECO:0000256" key="2">
    <source>
        <dbReference type="ARBA" id="ARBA00022840"/>
    </source>
</evidence>
<dbReference type="EMBL" id="BKAD01000004">
    <property type="protein sequence ID" value="GEP29357.1"/>
    <property type="molecule type" value="Genomic_DNA"/>
</dbReference>